<comment type="caution">
    <text evidence="2">The sequence shown here is derived from an EMBL/GenBank/DDBJ whole genome shotgun (WGS) entry which is preliminary data.</text>
</comment>
<dbReference type="OrthoDB" id="110984at2"/>
<evidence type="ECO:0000313" key="2">
    <source>
        <dbReference type="EMBL" id="TFZ04917.1"/>
    </source>
</evidence>
<evidence type="ECO:0000256" key="1">
    <source>
        <dbReference type="SAM" id="Phobius"/>
    </source>
</evidence>
<feature type="transmembrane region" description="Helical" evidence="1">
    <location>
        <begin position="242"/>
        <end position="258"/>
    </location>
</feature>
<accession>A0A4Z0BZY0</accession>
<dbReference type="RefSeq" id="WP_135283800.1">
    <property type="nucleotide sequence ID" value="NZ_SMLL01000001.1"/>
</dbReference>
<feature type="transmembrane region" description="Helical" evidence="1">
    <location>
        <begin position="136"/>
        <end position="161"/>
    </location>
</feature>
<protein>
    <recommendedName>
        <fullName evidence="4">Glycosyltransferase RgtA/B/C/D-like domain-containing protein</fullName>
    </recommendedName>
</protein>
<proteinExistence type="predicted"/>
<name>A0A4Z0BZY0_9BURK</name>
<organism evidence="2 3">
    <name type="scientific">Ramlibacter rhizophilus</name>
    <dbReference type="NCBI Taxonomy" id="1781167"/>
    <lineage>
        <taxon>Bacteria</taxon>
        <taxon>Pseudomonadati</taxon>
        <taxon>Pseudomonadota</taxon>
        <taxon>Betaproteobacteria</taxon>
        <taxon>Burkholderiales</taxon>
        <taxon>Comamonadaceae</taxon>
        <taxon>Ramlibacter</taxon>
    </lineage>
</organism>
<dbReference type="EMBL" id="SMLL01000001">
    <property type="protein sequence ID" value="TFZ04917.1"/>
    <property type="molecule type" value="Genomic_DNA"/>
</dbReference>
<feature type="transmembrane region" description="Helical" evidence="1">
    <location>
        <begin position="270"/>
        <end position="289"/>
    </location>
</feature>
<feature type="transmembrane region" description="Helical" evidence="1">
    <location>
        <begin position="168"/>
        <end position="188"/>
    </location>
</feature>
<keyword evidence="1" id="KW-0812">Transmembrane</keyword>
<evidence type="ECO:0008006" key="4">
    <source>
        <dbReference type="Google" id="ProtNLM"/>
    </source>
</evidence>
<keyword evidence="3" id="KW-1185">Reference proteome</keyword>
<keyword evidence="1" id="KW-0472">Membrane</keyword>
<feature type="transmembrane region" description="Helical" evidence="1">
    <location>
        <begin position="447"/>
        <end position="469"/>
    </location>
</feature>
<sequence length="583" mass="63166">MNAWLAAIEAQVGVFFAVELLLAAGVLALAFAAPRLGEATFARIERACTHHLSSPLRQVLAVGLLALVLRALLLPWLGPSQSVVHDEQSLLLQAQTQLLGRLAMPVHPFWEHFETFHVNQLPAYASVYFPGRSLPLAFGLLIAGDAWVGAWASTVLMAMAAVWMLQGWVSLPLALLGGVLVVMRFGVFSYWVNSYWGGSFSALGAMLVVGALPRLLQRPGWGPGAVFGLGAAILATTRPYEGLLLCVPAAAWLVLQLLRPAAFGWRAGAARAAIPALACVAAAGALLLAHNAATTGGASKTAYEVNRWQYAQAPAFLHQPPVDSARRGPPHMRAFYAEEARPHARRASLAGLGSNLAAKLFHTWAFYVGALLTVFAGVGLWALRRERYVLPALAVFVAGYLPLTWNFPHYAAPAMPLMLIVVMRGAERLRAWSWRGRPAGAFLTRAVPVAMLASLALPAASVVVGVPALEASRTRVCCAIHPRGLKDELRARLLSEEGRHLVLVRSGPHNPVHYELVYNEPEIDRARIVWARRLDPQRDAALMAHFAGRKVWDFDWRPDLPEAHALVPVATANSPTIRRPGDQ</sequence>
<reference evidence="2 3" key="1">
    <citation type="submission" date="2019-03" db="EMBL/GenBank/DDBJ databases">
        <title>Ramlibacter rhizophilus CCTCC AB2015357, whole genome shotgun sequence.</title>
        <authorList>
            <person name="Zhang X."/>
            <person name="Feng G."/>
            <person name="Zhu H."/>
        </authorList>
    </citation>
    <scope>NUCLEOTIDE SEQUENCE [LARGE SCALE GENOMIC DNA]</scope>
    <source>
        <strain evidence="2 3">CCTCC AB2015357</strain>
    </source>
</reference>
<feature type="transmembrane region" description="Helical" evidence="1">
    <location>
        <begin position="388"/>
        <end position="404"/>
    </location>
</feature>
<evidence type="ECO:0000313" key="3">
    <source>
        <dbReference type="Proteomes" id="UP000297564"/>
    </source>
</evidence>
<dbReference type="AlphaFoldDB" id="A0A4Z0BZY0"/>
<feature type="transmembrane region" description="Helical" evidence="1">
    <location>
        <begin position="194"/>
        <end position="212"/>
    </location>
</feature>
<feature type="transmembrane region" description="Helical" evidence="1">
    <location>
        <begin position="364"/>
        <end position="383"/>
    </location>
</feature>
<dbReference type="Proteomes" id="UP000297564">
    <property type="component" value="Unassembled WGS sequence"/>
</dbReference>
<gene>
    <name evidence="2" type="ORF">EZ242_03995</name>
</gene>
<feature type="transmembrane region" description="Helical" evidence="1">
    <location>
        <begin position="12"/>
        <end position="33"/>
    </location>
</feature>
<feature type="transmembrane region" description="Helical" evidence="1">
    <location>
        <begin position="59"/>
        <end position="77"/>
    </location>
</feature>
<keyword evidence="1" id="KW-1133">Transmembrane helix</keyword>